<keyword evidence="3" id="KW-1185">Reference proteome</keyword>
<proteinExistence type="predicted"/>
<evidence type="ECO:0000313" key="3">
    <source>
        <dbReference type="Proteomes" id="UP000076404"/>
    </source>
</evidence>
<dbReference type="AlphaFoldDB" id="A0A143BIY7"/>
<reference evidence="2 3" key="1">
    <citation type="journal article" date="2014" name="Proc. Natl. Acad. Sci. U.S.A.">
        <title>Functional type 2 photosynthetic reaction centers found in the rare bacterial phylum Gemmatimonadetes.</title>
        <authorList>
            <person name="Zeng Y."/>
            <person name="Feng F."/>
            <person name="Medova H."/>
            <person name="Dean J."/>
            <person name="Koblizek M."/>
        </authorList>
    </citation>
    <scope>NUCLEOTIDE SEQUENCE [LARGE SCALE GENOMIC DNA]</scope>
    <source>
        <strain evidence="2 3">AP64</strain>
    </source>
</reference>
<sequence>MEVRRVPQLLARIARTVIVASTFCACIPLPGQRELSSQVVTGKSGEDTLLAGNALCKVGPDAMARVQVGDTHRCIWMRSGNDGAPAAGDPRRAGKGGSPTRPVLPPPQ</sequence>
<dbReference type="PROSITE" id="PS51257">
    <property type="entry name" value="PROKAR_LIPOPROTEIN"/>
    <property type="match status" value="1"/>
</dbReference>
<name>A0A143BIY7_9BACT</name>
<accession>A0A143BIY7</accession>
<gene>
    <name evidence="2" type="ORF">GEMMAAP_06305</name>
</gene>
<dbReference type="EMBL" id="CP011454">
    <property type="protein sequence ID" value="AMW04565.1"/>
    <property type="molecule type" value="Genomic_DNA"/>
</dbReference>
<evidence type="ECO:0000313" key="2">
    <source>
        <dbReference type="EMBL" id="AMW04565.1"/>
    </source>
</evidence>
<dbReference type="KEGG" id="gph:GEMMAAP_06305"/>
<protein>
    <submittedName>
        <fullName evidence="2">Uncharacterized protein</fullName>
    </submittedName>
</protein>
<dbReference type="Proteomes" id="UP000076404">
    <property type="component" value="Chromosome"/>
</dbReference>
<reference evidence="2 3" key="2">
    <citation type="journal article" date="2016" name="Environ. Microbiol. Rep.">
        <title>Metagenomic evidence for the presence of phototrophic Gemmatimonadetes bacteria in diverse environments.</title>
        <authorList>
            <person name="Zeng Y."/>
            <person name="Baumbach J."/>
            <person name="Barbosa E.G."/>
            <person name="Azevedo V."/>
            <person name="Zhang C."/>
            <person name="Koblizek M."/>
        </authorList>
    </citation>
    <scope>NUCLEOTIDE SEQUENCE [LARGE SCALE GENOMIC DNA]</scope>
    <source>
        <strain evidence="2 3">AP64</strain>
    </source>
</reference>
<feature type="region of interest" description="Disordered" evidence="1">
    <location>
        <begin position="78"/>
        <end position="108"/>
    </location>
</feature>
<dbReference type="STRING" id="1379270.GEMMAAP_06305"/>
<organism evidence="2 3">
    <name type="scientific">Gemmatimonas phototrophica</name>
    <dbReference type="NCBI Taxonomy" id="1379270"/>
    <lineage>
        <taxon>Bacteria</taxon>
        <taxon>Pseudomonadati</taxon>
        <taxon>Gemmatimonadota</taxon>
        <taxon>Gemmatimonadia</taxon>
        <taxon>Gemmatimonadales</taxon>
        <taxon>Gemmatimonadaceae</taxon>
        <taxon>Gemmatimonas</taxon>
    </lineage>
</organism>
<evidence type="ECO:0000256" key="1">
    <source>
        <dbReference type="SAM" id="MobiDB-lite"/>
    </source>
</evidence>